<dbReference type="AlphaFoldDB" id="A0A0G4ILY4"/>
<dbReference type="Gene3D" id="3.90.320.10">
    <property type="match status" value="1"/>
</dbReference>
<organism evidence="1 3">
    <name type="scientific">Plasmodiophora brassicae</name>
    <name type="common">Clubroot disease agent</name>
    <dbReference type="NCBI Taxonomy" id="37360"/>
    <lineage>
        <taxon>Eukaryota</taxon>
        <taxon>Sar</taxon>
        <taxon>Rhizaria</taxon>
        <taxon>Endomyxa</taxon>
        <taxon>Phytomyxea</taxon>
        <taxon>Plasmodiophorida</taxon>
        <taxon>Plasmodiophoridae</taxon>
        <taxon>Plasmodiophora</taxon>
    </lineage>
</organism>
<gene>
    <name evidence="1" type="ORF">PBRA_004795</name>
    <name evidence="2" type="ORF">PLBR_LOCUS567</name>
</gene>
<sequence length="284" mass="32031">MAANRVAAVVANKVAGRTAAPCAEWAGRLRSRHEQIEFRARKHSYSWQGRLCTSVTTHVASYFPKFDADAVLDSYFDRWQKDPSSKYYGLERHAIKALWSSKGLRAATSGTSLHAAIERYWNGDDAAFDGIDEQTRNQFAEFVNNAGPFQDPVLAETRIVDPELLIAGTVDCIMPGAATNSVIMYDWKRTTKALSPDAPSYGKRAYQPISKVPDTSYSKYSIQLNLYKDILERVYDIEVEAMFLVQLSPQIDTYLLTPVPDMPTEINAINNHRKAKLERDRIDK</sequence>
<evidence type="ECO:0000313" key="2">
    <source>
        <dbReference type="EMBL" id="SPQ93352.1"/>
    </source>
</evidence>
<dbReference type="OrthoDB" id="447852at2759"/>
<protein>
    <recommendedName>
        <fullName evidence="5">PD-(D/E)XK endonuclease-like domain-containing protein</fullName>
    </recommendedName>
</protein>
<reference evidence="1 3" key="1">
    <citation type="submission" date="2015-02" db="EMBL/GenBank/DDBJ databases">
        <authorList>
            <person name="Chooi Y.-H."/>
        </authorList>
    </citation>
    <scope>NUCLEOTIDE SEQUENCE [LARGE SCALE GENOMIC DNA]</scope>
    <source>
        <strain evidence="1">E3</strain>
    </source>
</reference>
<dbReference type="Proteomes" id="UP000039324">
    <property type="component" value="Unassembled WGS sequence"/>
</dbReference>
<dbReference type="EMBL" id="CDSF01000046">
    <property type="protein sequence ID" value="CEO96105.1"/>
    <property type="molecule type" value="Genomic_DNA"/>
</dbReference>
<geneLocation type="mitochondrion" evidence="2"/>
<dbReference type="InterPro" id="IPR011604">
    <property type="entry name" value="PDDEXK-like_dom_sf"/>
</dbReference>
<evidence type="ECO:0000313" key="1">
    <source>
        <dbReference type="EMBL" id="CEO96105.1"/>
    </source>
</evidence>
<keyword evidence="3" id="KW-1185">Reference proteome</keyword>
<accession>A0A0G4ILY4</accession>
<evidence type="ECO:0000313" key="4">
    <source>
        <dbReference type="Proteomes" id="UP000290189"/>
    </source>
</evidence>
<name>A0A0G4ILY4_PLABS</name>
<proteinExistence type="predicted"/>
<reference evidence="2 4" key="2">
    <citation type="submission" date="2018-03" db="EMBL/GenBank/DDBJ databases">
        <authorList>
            <person name="Fogelqvist J."/>
        </authorList>
    </citation>
    <scope>NUCLEOTIDE SEQUENCE [LARGE SCALE GENOMIC DNA]</scope>
</reference>
<dbReference type="Proteomes" id="UP000290189">
    <property type="component" value="Unassembled WGS sequence"/>
</dbReference>
<dbReference type="EMBL" id="OVEO01000001">
    <property type="protein sequence ID" value="SPQ93352.1"/>
    <property type="molecule type" value="Genomic_DNA"/>
</dbReference>
<evidence type="ECO:0000313" key="3">
    <source>
        <dbReference type="Proteomes" id="UP000039324"/>
    </source>
</evidence>
<keyword evidence="2" id="KW-0496">Mitochondrion</keyword>
<evidence type="ECO:0008006" key="5">
    <source>
        <dbReference type="Google" id="ProtNLM"/>
    </source>
</evidence>